<dbReference type="Proteomes" id="UP000278164">
    <property type="component" value="Unassembled WGS sequence"/>
</dbReference>
<dbReference type="Proteomes" id="UP001198806">
    <property type="component" value="Unassembled WGS sequence"/>
</dbReference>
<protein>
    <submittedName>
        <fullName evidence="2 3">META domain</fullName>
    </submittedName>
</protein>
<dbReference type="Proteomes" id="UP001211522">
    <property type="component" value="Unassembled WGS sequence"/>
</dbReference>
<dbReference type="Gene3D" id="2.40.128.270">
    <property type="match status" value="1"/>
</dbReference>
<evidence type="ECO:0000313" key="11">
    <source>
        <dbReference type="Proteomes" id="UP000441358"/>
    </source>
</evidence>
<dbReference type="PANTHER" id="PTHR35535">
    <property type="entry name" value="HEAT SHOCK PROTEIN HSLJ"/>
    <property type="match status" value="1"/>
</dbReference>
<dbReference type="Proteomes" id="UP000501982">
    <property type="component" value="Chromosome"/>
</dbReference>
<dbReference type="EMBL" id="CYXP01000005">
    <property type="protein sequence ID" value="CUN20168.1"/>
    <property type="molecule type" value="Genomic_DNA"/>
</dbReference>
<evidence type="ECO:0000313" key="8">
    <source>
        <dbReference type="EMBL" id="RLT74799.1"/>
    </source>
</evidence>
<sequence length="149" mass="16370">MRKGLFYICLLLVGVGLFAGCKSKKAVVASFSDLDGEWGVVEMNGKTLNPEETHQVLVFDVARQGLSGNAGCNRLMGKIEYNDAYRNIIKFPQVATTRMACPDMSGERELLEALNKVVRFEAQGEAAPVTEIALFGTNNDKLLVIKKQK</sequence>
<dbReference type="EMBL" id="JAJCNI010000021">
    <property type="protein sequence ID" value="MCB6519286.1"/>
    <property type="molecule type" value="Genomic_DNA"/>
</dbReference>
<evidence type="ECO:0000313" key="4">
    <source>
        <dbReference type="EMBL" id="MDB9138532.1"/>
    </source>
</evidence>
<dbReference type="Proteomes" id="UP000441358">
    <property type="component" value="Unassembled WGS sequence"/>
</dbReference>
<reference evidence="7 13" key="4">
    <citation type="submission" date="2020-04" db="EMBL/GenBank/DDBJ databases">
        <title>Complete Genomes and Methylome analysis of CBBP consortium that reverse antibiotic-induced susceptibility to vancomycin-resistant Enterococcus faecium infection.</title>
        <authorList>
            <person name="Fomenkov A."/>
            <person name="Zhang Z."/>
            <person name="Pamer E."/>
            <person name="Roberts R.J."/>
        </authorList>
    </citation>
    <scope>NUCLEOTIDE SEQUENCE [LARGE SCALE GENOMIC DNA]</scope>
    <source>
        <strain evidence="13">CBBP</strain>
        <strain evidence="7">CBBP-1</strain>
    </source>
</reference>
<dbReference type="Proteomes" id="UP000095591">
    <property type="component" value="Unassembled WGS sequence"/>
</dbReference>
<proteinExistence type="predicted"/>
<dbReference type="EMBL" id="WKMC01000016">
    <property type="protein sequence ID" value="MRZ52171.1"/>
    <property type="molecule type" value="Genomic_DNA"/>
</dbReference>
<evidence type="ECO:0000313" key="3">
    <source>
        <dbReference type="EMBL" id="MCB6519286.1"/>
    </source>
</evidence>
<feature type="domain" description="DUF306" evidence="1">
    <location>
        <begin position="35"/>
        <end position="143"/>
    </location>
</feature>
<dbReference type="OrthoDB" id="880459at2"/>
<evidence type="ECO:0000313" key="10">
    <source>
        <dbReference type="Proteomes" id="UP000278164"/>
    </source>
</evidence>
<evidence type="ECO:0000313" key="5">
    <source>
        <dbReference type="EMBL" id="MRY58727.1"/>
    </source>
</evidence>
<dbReference type="AlphaFoldDB" id="A0A173V2R9"/>
<dbReference type="InterPro" id="IPR053147">
    <property type="entry name" value="Hsp_HslJ-like"/>
</dbReference>
<accession>A0A173V2R9</accession>
<dbReference type="PROSITE" id="PS51257">
    <property type="entry name" value="PROKAR_LIPOPROTEIN"/>
    <property type="match status" value="1"/>
</dbReference>
<dbReference type="Pfam" id="PF03724">
    <property type="entry name" value="META"/>
    <property type="match status" value="1"/>
</dbReference>
<dbReference type="EMBL" id="CP051672">
    <property type="protein sequence ID" value="QJE30447.1"/>
    <property type="molecule type" value="Genomic_DNA"/>
</dbReference>
<reference evidence="3" key="5">
    <citation type="submission" date="2021-10" db="EMBL/GenBank/DDBJ databases">
        <title>Collection of gut derived symbiotic bacterial strains cultured from healthy donors.</title>
        <authorList>
            <person name="Lin H."/>
            <person name="Littmann E."/>
            <person name="Kohout C."/>
            <person name="Pamer E.G."/>
        </authorList>
    </citation>
    <scope>NUCLEOTIDE SEQUENCE</scope>
    <source>
        <strain evidence="3">DFI.2.94</strain>
    </source>
</reference>
<gene>
    <name evidence="8" type="ORF">D7V78_02825</name>
    <name evidence="2" type="ORF">ERS852429_02472</name>
    <name evidence="5" type="ORF">GKD59_12605</name>
    <name evidence="6" type="ORF">GKD66_18465</name>
    <name evidence="7" type="ORF">HHO38_20140</name>
    <name evidence="3" type="ORF">LI194_15945</name>
    <name evidence="4" type="ORF">PN612_08390</name>
</gene>
<dbReference type="InterPro" id="IPR038670">
    <property type="entry name" value="HslJ-like_sf"/>
</dbReference>
<evidence type="ECO:0000313" key="7">
    <source>
        <dbReference type="EMBL" id="QJE30447.1"/>
    </source>
</evidence>
<organism evidence="2 9">
    <name type="scientific">Parabacteroides distasonis</name>
    <dbReference type="NCBI Taxonomy" id="823"/>
    <lineage>
        <taxon>Bacteria</taxon>
        <taxon>Pseudomonadati</taxon>
        <taxon>Bacteroidota</taxon>
        <taxon>Bacteroidia</taxon>
        <taxon>Bacteroidales</taxon>
        <taxon>Tannerellaceae</taxon>
        <taxon>Parabacteroides</taxon>
    </lineage>
</organism>
<evidence type="ECO:0000313" key="13">
    <source>
        <dbReference type="Proteomes" id="UP000501982"/>
    </source>
</evidence>
<evidence type="ECO:0000313" key="6">
    <source>
        <dbReference type="EMBL" id="MRZ52171.1"/>
    </source>
</evidence>
<name>A0A173V2R9_PARDI</name>
<reference evidence="11 12" key="3">
    <citation type="journal article" date="2019" name="Nat. Med.">
        <title>A library of human gut bacterial isolates paired with longitudinal multiomics data enables mechanistic microbiome research.</title>
        <authorList>
            <person name="Poyet M."/>
            <person name="Groussin M."/>
            <person name="Gibbons S.M."/>
            <person name="Avila-Pacheco J."/>
            <person name="Jiang X."/>
            <person name="Kearney S.M."/>
            <person name="Perrotta A.R."/>
            <person name="Berdy B."/>
            <person name="Zhao S."/>
            <person name="Lieberman T.D."/>
            <person name="Swanson P.K."/>
            <person name="Smith M."/>
            <person name="Roesemann S."/>
            <person name="Alexander J.E."/>
            <person name="Rich S.A."/>
            <person name="Livny J."/>
            <person name="Vlamakis H."/>
            <person name="Clish C."/>
            <person name="Bullock K."/>
            <person name="Deik A."/>
            <person name="Scott J."/>
            <person name="Pierce K.A."/>
            <person name="Xavier R.J."/>
            <person name="Alm E.J."/>
        </authorList>
    </citation>
    <scope>NUCLEOTIDE SEQUENCE [LARGE SCALE GENOMIC DNA]</scope>
    <source>
        <strain evidence="6 11">BIOML-A32</strain>
        <strain evidence="5 12">BIOML-A41</strain>
    </source>
</reference>
<reference evidence="2 9" key="1">
    <citation type="submission" date="2015-09" db="EMBL/GenBank/DDBJ databases">
        <authorList>
            <consortium name="Pathogen Informatics"/>
        </authorList>
    </citation>
    <scope>NUCLEOTIDE SEQUENCE [LARGE SCALE GENOMIC DNA]</scope>
    <source>
        <strain evidence="2 9">2789STDY5608872</strain>
    </source>
</reference>
<evidence type="ECO:0000313" key="12">
    <source>
        <dbReference type="Proteomes" id="UP000463337"/>
    </source>
</evidence>
<reference evidence="8 10" key="2">
    <citation type="submission" date="2018-09" db="EMBL/GenBank/DDBJ databases">
        <title>Murine metabolic-syndrome-specific gut microbial biobank.</title>
        <authorList>
            <person name="Liu C."/>
        </authorList>
    </citation>
    <scope>NUCLEOTIDE SEQUENCE [LARGE SCALE GENOMIC DNA]</scope>
    <source>
        <strain evidence="8 10">8-P5</strain>
    </source>
</reference>
<evidence type="ECO:0000313" key="9">
    <source>
        <dbReference type="Proteomes" id="UP000095591"/>
    </source>
</evidence>
<dbReference type="EMBL" id="JAQMPX010000057">
    <property type="protein sequence ID" value="MDB9138532.1"/>
    <property type="molecule type" value="Genomic_DNA"/>
</dbReference>
<reference evidence="4" key="6">
    <citation type="submission" date="2023-01" db="EMBL/GenBank/DDBJ databases">
        <title>Human gut microbiome strain richness.</title>
        <authorList>
            <person name="Chen-Liaw A."/>
        </authorList>
    </citation>
    <scope>NUCLEOTIDE SEQUENCE</scope>
    <source>
        <strain evidence="4">D35st1_E5_D35t1_190705</strain>
    </source>
</reference>
<dbReference type="DNASU" id="5308856"/>
<dbReference type="EMBL" id="WKLT01000010">
    <property type="protein sequence ID" value="MRY58727.1"/>
    <property type="molecule type" value="Genomic_DNA"/>
</dbReference>
<dbReference type="PANTHER" id="PTHR35535:SF1">
    <property type="entry name" value="HEAT SHOCK PROTEIN HSLJ"/>
    <property type="match status" value="1"/>
</dbReference>
<dbReference type="RefSeq" id="WP_008772651.1">
    <property type="nucleotide sequence ID" value="NZ_AP019729.1"/>
</dbReference>
<dbReference type="Proteomes" id="UP000463337">
    <property type="component" value="Unassembled WGS sequence"/>
</dbReference>
<evidence type="ECO:0000313" key="2">
    <source>
        <dbReference type="EMBL" id="CUN20168.1"/>
    </source>
</evidence>
<dbReference type="InterPro" id="IPR005184">
    <property type="entry name" value="DUF306_Meta_HslJ"/>
</dbReference>
<evidence type="ECO:0000259" key="1">
    <source>
        <dbReference type="Pfam" id="PF03724"/>
    </source>
</evidence>
<dbReference type="EMBL" id="RAYI01000003">
    <property type="protein sequence ID" value="RLT74799.1"/>
    <property type="molecule type" value="Genomic_DNA"/>
</dbReference>